<proteinExistence type="predicted"/>
<keyword evidence="1" id="KW-0472">Membrane</keyword>
<keyword evidence="1" id="KW-1133">Transmembrane helix</keyword>
<dbReference type="RefSeq" id="WP_042740119.1">
    <property type="nucleotide sequence ID" value="NZ_BKAX01000016.1"/>
</dbReference>
<evidence type="ECO:0000313" key="2">
    <source>
        <dbReference type="EMBL" id="GEQ07006.1"/>
    </source>
</evidence>
<feature type="transmembrane region" description="Helical" evidence="1">
    <location>
        <begin position="33"/>
        <end position="57"/>
    </location>
</feature>
<name>A0ABQ0Y6G4_STAGA</name>
<comment type="caution">
    <text evidence="2">The sequence shown here is derived from an EMBL/GenBank/DDBJ whole genome shotgun (WGS) entry which is preliminary data.</text>
</comment>
<dbReference type="EMBL" id="BKAX01000016">
    <property type="protein sequence ID" value="GEQ07006.1"/>
    <property type="molecule type" value="Genomic_DNA"/>
</dbReference>
<accession>A0ABQ0Y6G4</accession>
<organism evidence="2 3">
    <name type="scientific">Staphylococcus gallinarum</name>
    <dbReference type="NCBI Taxonomy" id="1293"/>
    <lineage>
        <taxon>Bacteria</taxon>
        <taxon>Bacillati</taxon>
        <taxon>Bacillota</taxon>
        <taxon>Bacilli</taxon>
        <taxon>Bacillales</taxon>
        <taxon>Staphylococcaceae</taxon>
        <taxon>Staphylococcus</taxon>
    </lineage>
</organism>
<feature type="transmembrane region" description="Helical" evidence="1">
    <location>
        <begin position="7"/>
        <end position="27"/>
    </location>
</feature>
<protein>
    <submittedName>
        <fullName evidence="2">Uncharacterized protein</fullName>
    </submittedName>
</protein>
<keyword evidence="3" id="KW-1185">Reference proteome</keyword>
<evidence type="ECO:0000313" key="3">
    <source>
        <dbReference type="Proteomes" id="UP000321057"/>
    </source>
</evidence>
<sequence>MNTLKLIGAALINNLIPLLFLIGLALLNVASYVQWGLVTGLIVTGATLITIAIILVVEKPQPPQ</sequence>
<reference evidence="2 3" key="1">
    <citation type="submission" date="2019-07" db="EMBL/GenBank/DDBJ databases">
        <title>Whole genome shotgun sequence of Staphylococcus gallinarum NBRC 109767.</title>
        <authorList>
            <person name="Hosoyama A."/>
            <person name="Uohara A."/>
            <person name="Ohji S."/>
            <person name="Ichikawa N."/>
        </authorList>
    </citation>
    <scope>NUCLEOTIDE SEQUENCE [LARGE SCALE GENOMIC DNA]</scope>
    <source>
        <strain evidence="2 3">NBRC 109767</strain>
    </source>
</reference>
<dbReference type="Proteomes" id="UP000321057">
    <property type="component" value="Unassembled WGS sequence"/>
</dbReference>
<evidence type="ECO:0000256" key="1">
    <source>
        <dbReference type="SAM" id="Phobius"/>
    </source>
</evidence>
<gene>
    <name evidence="2" type="ORF">SGA02_28340</name>
</gene>
<keyword evidence="1" id="KW-0812">Transmembrane</keyword>